<dbReference type="GO" id="GO:0005975">
    <property type="term" value="P:carbohydrate metabolic process"/>
    <property type="evidence" value="ECO:0007669"/>
    <property type="project" value="InterPro"/>
</dbReference>
<keyword evidence="5" id="KW-1185">Reference proteome</keyword>
<accession>A0A917ZUP1</accession>
<proteinExistence type="predicted"/>
<comment type="caution">
    <text evidence="4">The sequence shown here is derived from an EMBL/GenBank/DDBJ whole genome shotgun (WGS) entry which is preliminary data.</text>
</comment>
<dbReference type="CDD" id="cd10918">
    <property type="entry name" value="CE4_NodB_like_5s_6s"/>
    <property type="match status" value="1"/>
</dbReference>
<dbReference type="InterPro" id="IPR002509">
    <property type="entry name" value="NODB_dom"/>
</dbReference>
<dbReference type="Pfam" id="PF01522">
    <property type="entry name" value="Polysacc_deac_1"/>
    <property type="match status" value="1"/>
</dbReference>
<evidence type="ECO:0000313" key="4">
    <source>
        <dbReference type="EMBL" id="GGO96141.1"/>
    </source>
</evidence>
<dbReference type="SUPFAM" id="SSF88713">
    <property type="entry name" value="Glycoside hydrolase/deacetylase"/>
    <property type="match status" value="1"/>
</dbReference>
<dbReference type="GO" id="GO:0005576">
    <property type="term" value="C:extracellular region"/>
    <property type="evidence" value="ECO:0007669"/>
    <property type="project" value="UniProtKB-SubCell"/>
</dbReference>
<dbReference type="Proteomes" id="UP000641932">
    <property type="component" value="Unassembled WGS sequence"/>
</dbReference>
<dbReference type="GO" id="GO:0016810">
    <property type="term" value="F:hydrolase activity, acting on carbon-nitrogen (but not peptide) bonds"/>
    <property type="evidence" value="ECO:0007669"/>
    <property type="project" value="InterPro"/>
</dbReference>
<dbReference type="EMBL" id="BMMS01000028">
    <property type="protein sequence ID" value="GGO96141.1"/>
    <property type="molecule type" value="Genomic_DNA"/>
</dbReference>
<keyword evidence="2" id="KW-0732">Signal</keyword>
<reference evidence="4" key="2">
    <citation type="submission" date="2020-09" db="EMBL/GenBank/DDBJ databases">
        <authorList>
            <person name="Sun Q."/>
            <person name="Zhou Y."/>
        </authorList>
    </citation>
    <scope>NUCLEOTIDE SEQUENCE</scope>
    <source>
        <strain evidence="4">CGMCC 4.7201</strain>
    </source>
</reference>
<name>A0A917ZUP1_9ACTN</name>
<sequence length="312" mass="34854">MRELTAATPGRRRRIDAALRRSPVQPYFRARASSRLAVLAYHGIDDTGSFAAQLERLRRLANPIGFEEVAAWLVLGKPLPPHSVLVTFDDGDHSVVERGLPLMAEHRIPGLAFVIAELVGTDRPFWWSEAQALVKEGGAARLVTTSSPSAAIRALKRMPDPDRRRSLEELRVSARRPAPRQRQLSVEDLHRLAEGGIEIGNHSLGHPCLNQCDDATVRTEIVEAHRLLTGWLGTPPRAFAYPNGFVIKHAEELLDQLDYTAAFLFDHRLAPPRPKHRLRISRLRVNSTTSRDRFDTILSGLHPAVHRLRGGV</sequence>
<evidence type="ECO:0000256" key="1">
    <source>
        <dbReference type="ARBA" id="ARBA00004613"/>
    </source>
</evidence>
<evidence type="ECO:0000256" key="2">
    <source>
        <dbReference type="ARBA" id="ARBA00022729"/>
    </source>
</evidence>
<evidence type="ECO:0000259" key="3">
    <source>
        <dbReference type="PROSITE" id="PS51677"/>
    </source>
</evidence>
<dbReference type="AlphaFoldDB" id="A0A917ZUP1"/>
<reference evidence="4" key="1">
    <citation type="journal article" date="2014" name="Int. J. Syst. Evol. Microbiol.">
        <title>Complete genome sequence of Corynebacterium casei LMG S-19264T (=DSM 44701T), isolated from a smear-ripened cheese.</title>
        <authorList>
            <consortium name="US DOE Joint Genome Institute (JGI-PGF)"/>
            <person name="Walter F."/>
            <person name="Albersmeier A."/>
            <person name="Kalinowski J."/>
            <person name="Ruckert C."/>
        </authorList>
    </citation>
    <scope>NUCLEOTIDE SEQUENCE</scope>
    <source>
        <strain evidence="4">CGMCC 4.7201</strain>
    </source>
</reference>
<organism evidence="4 5">
    <name type="scientific">Wenjunlia tyrosinilytica</name>
    <dbReference type="NCBI Taxonomy" id="1544741"/>
    <lineage>
        <taxon>Bacteria</taxon>
        <taxon>Bacillati</taxon>
        <taxon>Actinomycetota</taxon>
        <taxon>Actinomycetes</taxon>
        <taxon>Kitasatosporales</taxon>
        <taxon>Streptomycetaceae</taxon>
        <taxon>Wenjunlia</taxon>
    </lineage>
</organism>
<comment type="subcellular location">
    <subcellularLocation>
        <location evidence="1">Secreted</location>
    </subcellularLocation>
</comment>
<dbReference type="Gene3D" id="3.20.20.370">
    <property type="entry name" value="Glycoside hydrolase/deacetylase"/>
    <property type="match status" value="1"/>
</dbReference>
<dbReference type="PANTHER" id="PTHR34216">
    <property type="match status" value="1"/>
</dbReference>
<dbReference type="PROSITE" id="PS51677">
    <property type="entry name" value="NODB"/>
    <property type="match status" value="1"/>
</dbReference>
<dbReference type="InterPro" id="IPR011330">
    <property type="entry name" value="Glyco_hydro/deAcase_b/a-brl"/>
</dbReference>
<protein>
    <recommendedName>
        <fullName evidence="3">NodB homology domain-containing protein</fullName>
    </recommendedName>
</protein>
<gene>
    <name evidence="4" type="ORF">GCM10012280_54960</name>
</gene>
<evidence type="ECO:0000313" key="5">
    <source>
        <dbReference type="Proteomes" id="UP000641932"/>
    </source>
</evidence>
<dbReference type="RefSeq" id="WP_189134503.1">
    <property type="nucleotide sequence ID" value="NZ_BMMS01000028.1"/>
</dbReference>
<dbReference type="PANTHER" id="PTHR34216:SF3">
    <property type="entry name" value="POLY-BETA-1,6-N-ACETYL-D-GLUCOSAMINE N-DEACETYLASE"/>
    <property type="match status" value="1"/>
</dbReference>
<dbReference type="InterPro" id="IPR051398">
    <property type="entry name" value="Polysacch_Deacetylase"/>
</dbReference>
<feature type="domain" description="NodB homology" evidence="3">
    <location>
        <begin position="82"/>
        <end position="312"/>
    </location>
</feature>